<dbReference type="InterPro" id="IPR020472">
    <property type="entry name" value="WD40_PAC1"/>
</dbReference>
<keyword evidence="3" id="KW-0645">Protease</keyword>
<evidence type="ECO:0000256" key="2">
    <source>
        <dbReference type="ARBA" id="ARBA00022574"/>
    </source>
</evidence>
<dbReference type="InterPro" id="IPR036264">
    <property type="entry name" value="Bact_exopeptidase_dim_dom"/>
</dbReference>
<dbReference type="PROSITE" id="PS50082">
    <property type="entry name" value="WD_REPEATS_2"/>
    <property type="match status" value="2"/>
</dbReference>
<dbReference type="SUPFAM" id="SSF55031">
    <property type="entry name" value="Bacterial exopeptidase dimerisation domain"/>
    <property type="match status" value="1"/>
</dbReference>
<dbReference type="PRINTS" id="PR00320">
    <property type="entry name" value="GPROTEINBRPT"/>
</dbReference>
<dbReference type="SMART" id="SM00320">
    <property type="entry name" value="WD40"/>
    <property type="match status" value="7"/>
</dbReference>
<dbReference type="SUPFAM" id="SSF53187">
    <property type="entry name" value="Zn-dependent exopeptidases"/>
    <property type="match status" value="1"/>
</dbReference>
<proteinExistence type="inferred from homology"/>
<evidence type="ECO:0000256" key="1">
    <source>
        <dbReference type="ARBA" id="ARBA00006247"/>
    </source>
</evidence>
<gene>
    <name evidence="9" type="ORF">EDB92DRAFT_1794864</name>
</gene>
<evidence type="ECO:0000259" key="8">
    <source>
        <dbReference type="Pfam" id="PF07687"/>
    </source>
</evidence>
<dbReference type="InterPro" id="IPR001680">
    <property type="entry name" value="WD40_rpt"/>
</dbReference>
<sequence length="937" mass="102925">MQPRSSPLLTLPPVFLRRPTNEASLSRHLHAETPSLVHTLRQEDNSILSIATDENHIYSGSQDQNISVWDNRTYTLKTKLRGHTGSVLALEYAPDKRWLFSSSGDSTVRVWSTDELTPLYIINPYLYTDAGDLFSLAWSPTHSTIYIGCQNTSIQWYNFTHVSDAISSGTSTPRPVHKFFNSYPQTQRRLPDLQAINNITSLTRDTDGHPIGTTPPTPRAELNVPPRNVIDSAHYGYVYCMALLPSTSWGAATSKRQDVLLVTGSGDETMKVWRCSPTGLELLNTIECTHGAVLSLVTREDILYAGCQEGYVRVWDLQTNGFIRTIMVQENVDVLSLSILGSDLYTCSADGQVKRYSDTFDCTSSWDAHSGIVLSSIVTRGTDPAEFELVTGGNDGAINVWKIHPATVDPTNDAPMGLSTQMAIVLVAVCDVYSNEDTLIYALSKFVSIPSVSSCPDHREDCRQAAIWLTKCFAQLGASSKALYVDEEAVHNPVVFGCFQGAPSSRRKPRILFYGHYDVISAPPLGWDSDPFKLAARNGYLYARGVADDKGPVLAIACAAADLLRARKLGVDLLFLVEGEEETGSDGFVDTVLKHKDLIGEVDAILVSNSGWISRDVPSITYGLRGVVHCNIEISSRITKDSHSGVDGGAWHEPMQDMVQVLAELTDRNRNVLIPNFYDAVRPQDDKEAALFRLLESATQQSAASLSARWREPSLTIHSVRGSGPTNPTVIPASVAAQVSLRIVPDQSLDAVCASLVQHIRASFDALCSANSIKVTVEHTADWWLGDLTHPWFLELERAIRDEWGSEPMRVREGGSIPCVPFLEKAFRCPALHLPMGQSSGQAHLPNEHISLSNLRHGKAVIERFLLAVAESGVAACVKVGAESGDPADNRISCCVMKFAREPRSTVDFIHCIFVFTSINQSGTSNVDRHAILKYRV</sequence>
<keyword evidence="5" id="KW-0677">Repeat</keyword>
<dbReference type="InterPro" id="IPR015943">
    <property type="entry name" value="WD40/YVTN_repeat-like_dom_sf"/>
</dbReference>
<dbReference type="InterPro" id="IPR011650">
    <property type="entry name" value="Peptidase_M20_dimer"/>
</dbReference>
<dbReference type="Pfam" id="PF00400">
    <property type="entry name" value="WD40"/>
    <property type="match status" value="3"/>
</dbReference>
<keyword evidence="2 7" id="KW-0853">WD repeat</keyword>
<dbReference type="Proteomes" id="UP001201163">
    <property type="component" value="Unassembled WGS sequence"/>
</dbReference>
<comment type="caution">
    <text evidence="9">The sequence shown here is derived from an EMBL/GenBank/DDBJ whole genome shotgun (WGS) entry which is preliminary data.</text>
</comment>
<dbReference type="GO" id="GO:0006508">
    <property type="term" value="P:proteolysis"/>
    <property type="evidence" value="ECO:0007669"/>
    <property type="project" value="UniProtKB-KW"/>
</dbReference>
<dbReference type="PROSITE" id="PS50294">
    <property type="entry name" value="WD_REPEATS_REGION"/>
    <property type="match status" value="1"/>
</dbReference>
<feature type="repeat" description="WD" evidence="7">
    <location>
        <begin position="40"/>
        <end position="70"/>
    </location>
</feature>
<dbReference type="InterPro" id="IPR017149">
    <property type="entry name" value="GSH_degradosome_Dug2"/>
</dbReference>
<evidence type="ECO:0000256" key="6">
    <source>
        <dbReference type="ARBA" id="ARBA00022801"/>
    </source>
</evidence>
<keyword evidence="6" id="KW-0378">Hydrolase</keyword>
<evidence type="ECO:0000256" key="5">
    <source>
        <dbReference type="ARBA" id="ARBA00022737"/>
    </source>
</evidence>
<dbReference type="Gene3D" id="3.30.70.360">
    <property type="match status" value="1"/>
</dbReference>
<dbReference type="GO" id="GO:0006751">
    <property type="term" value="P:glutathione catabolic process"/>
    <property type="evidence" value="ECO:0007669"/>
    <property type="project" value="InterPro"/>
</dbReference>
<dbReference type="PANTHER" id="PTHR43270">
    <property type="entry name" value="BETA-ALA-HIS DIPEPTIDASE"/>
    <property type="match status" value="1"/>
</dbReference>
<organism evidence="9 10">
    <name type="scientific">Lactarius akahatsu</name>
    <dbReference type="NCBI Taxonomy" id="416441"/>
    <lineage>
        <taxon>Eukaryota</taxon>
        <taxon>Fungi</taxon>
        <taxon>Dikarya</taxon>
        <taxon>Basidiomycota</taxon>
        <taxon>Agaricomycotina</taxon>
        <taxon>Agaricomycetes</taxon>
        <taxon>Russulales</taxon>
        <taxon>Russulaceae</taxon>
        <taxon>Lactarius</taxon>
    </lineage>
</organism>
<feature type="repeat" description="WD" evidence="7">
    <location>
        <begin position="80"/>
        <end position="121"/>
    </location>
</feature>
<keyword evidence="4" id="KW-0479">Metal-binding</keyword>
<dbReference type="AlphaFoldDB" id="A0AAD4LLL0"/>
<dbReference type="PIRSF" id="PIRSF037237">
    <property type="entry name" value="Peptidase_WD_repeats_DUG2"/>
    <property type="match status" value="1"/>
</dbReference>
<protein>
    <submittedName>
        <fullName evidence="9">Zn-dependent exopeptidase</fullName>
    </submittedName>
</protein>
<dbReference type="InterPro" id="IPR036322">
    <property type="entry name" value="WD40_repeat_dom_sf"/>
</dbReference>
<evidence type="ECO:0000256" key="4">
    <source>
        <dbReference type="ARBA" id="ARBA00022723"/>
    </source>
</evidence>
<accession>A0AAD4LLL0</accession>
<dbReference type="EMBL" id="JAKELL010000012">
    <property type="protein sequence ID" value="KAH8995414.1"/>
    <property type="molecule type" value="Genomic_DNA"/>
</dbReference>
<dbReference type="Gene3D" id="2.130.10.10">
    <property type="entry name" value="YVTN repeat-like/Quinoprotein amine dehydrogenase"/>
    <property type="match status" value="2"/>
</dbReference>
<dbReference type="InterPro" id="IPR051458">
    <property type="entry name" value="Cyt/Met_Dipeptidase"/>
</dbReference>
<dbReference type="Pfam" id="PF01546">
    <property type="entry name" value="Peptidase_M20"/>
    <property type="match status" value="1"/>
</dbReference>
<dbReference type="InterPro" id="IPR002933">
    <property type="entry name" value="Peptidase_M20"/>
</dbReference>
<comment type="similarity">
    <text evidence="1">Belongs to the peptidase M20A family.</text>
</comment>
<dbReference type="PANTHER" id="PTHR43270:SF8">
    <property type="entry name" value="DI- AND TRIPEPTIDASE DUG2-RELATED"/>
    <property type="match status" value="1"/>
</dbReference>
<dbReference type="GO" id="GO:0046872">
    <property type="term" value="F:metal ion binding"/>
    <property type="evidence" value="ECO:0007669"/>
    <property type="project" value="UniProtKB-KW"/>
</dbReference>
<feature type="domain" description="Peptidase M20 dimerisation" evidence="8">
    <location>
        <begin position="622"/>
        <end position="762"/>
    </location>
</feature>
<reference evidence="9" key="1">
    <citation type="submission" date="2022-01" db="EMBL/GenBank/DDBJ databases">
        <title>Comparative genomics reveals a dynamic genome evolution in the ectomycorrhizal milk-cap (Lactarius) mushrooms.</title>
        <authorList>
            <consortium name="DOE Joint Genome Institute"/>
            <person name="Lebreton A."/>
            <person name="Tang N."/>
            <person name="Kuo A."/>
            <person name="LaButti K."/>
            <person name="Drula E."/>
            <person name="Barry K."/>
            <person name="Clum A."/>
            <person name="Lipzen A."/>
            <person name="Mousain D."/>
            <person name="Ng V."/>
            <person name="Wang R."/>
            <person name="Wang X."/>
            <person name="Dai Y."/>
            <person name="Henrissat B."/>
            <person name="Grigoriev I.V."/>
            <person name="Guerin-Laguette A."/>
            <person name="Yu F."/>
            <person name="Martin F.M."/>
        </authorList>
    </citation>
    <scope>NUCLEOTIDE SEQUENCE</scope>
    <source>
        <strain evidence="9">QP</strain>
    </source>
</reference>
<evidence type="ECO:0000256" key="3">
    <source>
        <dbReference type="ARBA" id="ARBA00022670"/>
    </source>
</evidence>
<dbReference type="Gene3D" id="3.40.630.10">
    <property type="entry name" value="Zn peptidases"/>
    <property type="match status" value="1"/>
</dbReference>
<name>A0AAD4LLL0_9AGAM</name>
<evidence type="ECO:0000256" key="7">
    <source>
        <dbReference type="PROSITE-ProRule" id="PRU00221"/>
    </source>
</evidence>
<keyword evidence="10" id="KW-1185">Reference proteome</keyword>
<evidence type="ECO:0000313" key="9">
    <source>
        <dbReference type="EMBL" id="KAH8995414.1"/>
    </source>
</evidence>
<evidence type="ECO:0000313" key="10">
    <source>
        <dbReference type="Proteomes" id="UP001201163"/>
    </source>
</evidence>
<dbReference type="Pfam" id="PF07687">
    <property type="entry name" value="M20_dimer"/>
    <property type="match status" value="1"/>
</dbReference>
<dbReference type="GO" id="GO:0008233">
    <property type="term" value="F:peptidase activity"/>
    <property type="evidence" value="ECO:0007669"/>
    <property type="project" value="UniProtKB-KW"/>
</dbReference>
<dbReference type="SUPFAM" id="SSF50978">
    <property type="entry name" value="WD40 repeat-like"/>
    <property type="match status" value="1"/>
</dbReference>